<dbReference type="PANTHER" id="PTHR35897">
    <property type="entry name" value="METHYLTRANSFERASE AUSD"/>
    <property type="match status" value="1"/>
</dbReference>
<name>A0ABR2ISP1_9PEZI</name>
<organism evidence="6 7">
    <name type="scientific">Apiospora arundinis</name>
    <dbReference type="NCBI Taxonomy" id="335852"/>
    <lineage>
        <taxon>Eukaryota</taxon>
        <taxon>Fungi</taxon>
        <taxon>Dikarya</taxon>
        <taxon>Ascomycota</taxon>
        <taxon>Pezizomycotina</taxon>
        <taxon>Sordariomycetes</taxon>
        <taxon>Xylariomycetidae</taxon>
        <taxon>Amphisphaeriales</taxon>
        <taxon>Apiosporaceae</taxon>
        <taxon>Apiospora</taxon>
    </lineage>
</organism>
<dbReference type="InterPro" id="IPR013217">
    <property type="entry name" value="Methyltransf_12"/>
</dbReference>
<dbReference type="EMBL" id="JAPCWZ010000004">
    <property type="protein sequence ID" value="KAK8867586.1"/>
    <property type="molecule type" value="Genomic_DNA"/>
</dbReference>
<evidence type="ECO:0000256" key="4">
    <source>
        <dbReference type="ARBA" id="ARBA00038314"/>
    </source>
</evidence>
<evidence type="ECO:0000259" key="5">
    <source>
        <dbReference type="Pfam" id="PF08242"/>
    </source>
</evidence>
<dbReference type="PANTHER" id="PTHR35897:SF1">
    <property type="entry name" value="METHYLTRANSFERASE AUSD"/>
    <property type="match status" value="1"/>
</dbReference>
<keyword evidence="7" id="KW-1185">Reference proteome</keyword>
<dbReference type="InterPro" id="IPR051654">
    <property type="entry name" value="Meroterpenoid_MTases"/>
</dbReference>
<evidence type="ECO:0000256" key="1">
    <source>
        <dbReference type="ARBA" id="ARBA00005179"/>
    </source>
</evidence>
<comment type="pathway">
    <text evidence="1">Secondary metabolite biosynthesis.</text>
</comment>
<comment type="caution">
    <text evidence="6">The sequence shown here is derived from an EMBL/GenBank/DDBJ whole genome shotgun (WGS) entry which is preliminary data.</text>
</comment>
<proteinExistence type="inferred from homology"/>
<dbReference type="InterPro" id="IPR029063">
    <property type="entry name" value="SAM-dependent_MTases_sf"/>
</dbReference>
<feature type="domain" description="Methyltransferase type 12" evidence="5">
    <location>
        <begin position="94"/>
        <end position="202"/>
    </location>
</feature>
<keyword evidence="3" id="KW-0949">S-adenosyl-L-methionine</keyword>
<evidence type="ECO:0000313" key="7">
    <source>
        <dbReference type="Proteomes" id="UP001390339"/>
    </source>
</evidence>
<dbReference type="Gene3D" id="3.40.50.150">
    <property type="entry name" value="Vaccinia Virus protein VP39"/>
    <property type="match status" value="1"/>
</dbReference>
<protein>
    <submittedName>
        <fullName evidence="6">S-adenosyl-L-methionine-dependent methyltransferase-like</fullName>
    </submittedName>
</protein>
<sequence>MAATNETSNPERNRGWYKEDLTEINAPMRELLESYSKIPSDEVVGHVNAIRAEGFRANPYPCIGLYRFTILTLITHPLYDEIVQRLKSPGASYLDIGCCFGQDLRRLVLDGVPPGNLIGLDIAESLMELGKDLFLDGETLKSRFVVADVFKGAAQGLAWTQLQKGGGFDVIHCSAFFHLFSLDDQIAAAKQVAGLVKKGGVIVGRQGGSVRPGNVPAIKEGSVSFRHDIRSLADMWNRMGEATGTQWDVTGSMDMVGVNPESPVEDANSRRLLFTISRTH</sequence>
<evidence type="ECO:0000256" key="2">
    <source>
        <dbReference type="ARBA" id="ARBA00022679"/>
    </source>
</evidence>
<reference evidence="6 7" key="1">
    <citation type="journal article" date="2024" name="IMA Fungus">
        <title>Apiospora arundinis, a panoply of carbohydrate-active enzymes and secondary metabolites.</title>
        <authorList>
            <person name="Sorensen T."/>
            <person name="Petersen C."/>
            <person name="Muurmann A.T."/>
            <person name="Christiansen J.V."/>
            <person name="Brundto M.L."/>
            <person name="Overgaard C.K."/>
            <person name="Boysen A.T."/>
            <person name="Wollenberg R.D."/>
            <person name="Larsen T.O."/>
            <person name="Sorensen J.L."/>
            <person name="Nielsen K.L."/>
            <person name="Sondergaard T.E."/>
        </authorList>
    </citation>
    <scope>NUCLEOTIDE SEQUENCE [LARGE SCALE GENOMIC DNA]</scope>
    <source>
        <strain evidence="6 7">AAU 773</strain>
    </source>
</reference>
<evidence type="ECO:0000313" key="6">
    <source>
        <dbReference type="EMBL" id="KAK8867586.1"/>
    </source>
</evidence>
<comment type="similarity">
    <text evidence="4">Belongs to the class I-like SAM-binding methyltransferase superfamily.</text>
</comment>
<dbReference type="CDD" id="cd02440">
    <property type="entry name" value="AdoMet_MTases"/>
    <property type="match status" value="1"/>
</dbReference>
<gene>
    <name evidence="6" type="ORF">PGQ11_006164</name>
</gene>
<evidence type="ECO:0000256" key="3">
    <source>
        <dbReference type="ARBA" id="ARBA00022691"/>
    </source>
</evidence>
<accession>A0ABR2ISP1</accession>
<dbReference type="Pfam" id="PF08242">
    <property type="entry name" value="Methyltransf_12"/>
    <property type="match status" value="1"/>
</dbReference>
<keyword evidence="2" id="KW-0808">Transferase</keyword>
<dbReference type="SUPFAM" id="SSF53335">
    <property type="entry name" value="S-adenosyl-L-methionine-dependent methyltransferases"/>
    <property type="match status" value="1"/>
</dbReference>
<dbReference type="Proteomes" id="UP001390339">
    <property type="component" value="Unassembled WGS sequence"/>
</dbReference>